<evidence type="ECO:0000256" key="1">
    <source>
        <dbReference type="ARBA" id="ARBA00004202"/>
    </source>
</evidence>
<keyword evidence="9" id="KW-0472">Membrane</keyword>
<keyword evidence="5" id="KW-0997">Cell inner membrane</keyword>
<dbReference type="InterPro" id="IPR017871">
    <property type="entry name" value="ABC_transporter-like_CS"/>
</dbReference>
<dbReference type="InterPro" id="IPR013563">
    <property type="entry name" value="Oligopep_ABC_C"/>
</dbReference>
<proteinExistence type="inferred from homology"/>
<organism evidence="11 12">
    <name type="scientific">Microbacterium sediminicola</name>
    <dbReference type="NCBI Taxonomy" id="415210"/>
    <lineage>
        <taxon>Bacteria</taxon>
        <taxon>Bacillati</taxon>
        <taxon>Actinomycetota</taxon>
        <taxon>Actinomycetes</taxon>
        <taxon>Micrococcales</taxon>
        <taxon>Microbacteriaceae</taxon>
        <taxon>Microbacterium</taxon>
    </lineage>
</organism>
<dbReference type="CDD" id="cd03257">
    <property type="entry name" value="ABC_NikE_OppD_transporters"/>
    <property type="match status" value="2"/>
</dbReference>
<evidence type="ECO:0000256" key="4">
    <source>
        <dbReference type="ARBA" id="ARBA00022475"/>
    </source>
</evidence>
<dbReference type="SMART" id="SM00382">
    <property type="entry name" value="AAA"/>
    <property type="match status" value="2"/>
</dbReference>
<dbReference type="Pfam" id="PF08352">
    <property type="entry name" value="oligo_HPY"/>
    <property type="match status" value="2"/>
</dbReference>
<comment type="subcellular location">
    <subcellularLocation>
        <location evidence="1">Cell membrane</location>
        <topology evidence="1">Peripheral membrane protein</topology>
    </subcellularLocation>
</comment>
<comment type="similarity">
    <text evidence="2">Belongs to the ABC transporter superfamily.</text>
</comment>
<dbReference type="Gene3D" id="3.40.50.300">
    <property type="entry name" value="P-loop containing nucleotide triphosphate hydrolases"/>
    <property type="match status" value="2"/>
</dbReference>
<evidence type="ECO:0000259" key="10">
    <source>
        <dbReference type="PROSITE" id="PS50893"/>
    </source>
</evidence>
<keyword evidence="12" id="KW-1185">Reference proteome</keyword>
<dbReference type="PANTHER" id="PTHR43297:SF14">
    <property type="entry name" value="ATPASE AAA-TYPE CORE DOMAIN-CONTAINING PROTEIN"/>
    <property type="match status" value="1"/>
</dbReference>
<evidence type="ECO:0000313" key="12">
    <source>
        <dbReference type="Proteomes" id="UP001501690"/>
    </source>
</evidence>
<dbReference type="PROSITE" id="PS00211">
    <property type="entry name" value="ABC_TRANSPORTER_1"/>
    <property type="match status" value="2"/>
</dbReference>
<protein>
    <submittedName>
        <fullName evidence="11">ABC transporter ATP-binding protein</fullName>
    </submittedName>
</protein>
<evidence type="ECO:0000256" key="8">
    <source>
        <dbReference type="ARBA" id="ARBA00022967"/>
    </source>
</evidence>
<evidence type="ECO:0000256" key="3">
    <source>
        <dbReference type="ARBA" id="ARBA00022448"/>
    </source>
</evidence>
<dbReference type="Pfam" id="PF00005">
    <property type="entry name" value="ABC_tran"/>
    <property type="match status" value="2"/>
</dbReference>
<feature type="domain" description="ABC transporter" evidence="10">
    <location>
        <begin position="309"/>
        <end position="548"/>
    </location>
</feature>
<keyword evidence="3" id="KW-0813">Transport</keyword>
<name>A0ABP4TR25_9MICO</name>
<evidence type="ECO:0000256" key="9">
    <source>
        <dbReference type="ARBA" id="ARBA00023136"/>
    </source>
</evidence>
<gene>
    <name evidence="11" type="ORF">GCM10009808_06820</name>
</gene>
<evidence type="ECO:0000256" key="6">
    <source>
        <dbReference type="ARBA" id="ARBA00022741"/>
    </source>
</evidence>
<dbReference type="PROSITE" id="PS50893">
    <property type="entry name" value="ABC_TRANSPORTER_2"/>
    <property type="match status" value="2"/>
</dbReference>
<evidence type="ECO:0000256" key="7">
    <source>
        <dbReference type="ARBA" id="ARBA00022840"/>
    </source>
</evidence>
<dbReference type="SUPFAM" id="SSF52540">
    <property type="entry name" value="P-loop containing nucleoside triphosphate hydrolases"/>
    <property type="match status" value="2"/>
</dbReference>
<dbReference type="NCBIfam" id="TIGR01727">
    <property type="entry name" value="oligo_HPY"/>
    <property type="match status" value="1"/>
</dbReference>
<comment type="caution">
    <text evidence="11">The sequence shown here is derived from an EMBL/GenBank/DDBJ whole genome shotgun (WGS) entry which is preliminary data.</text>
</comment>
<dbReference type="NCBIfam" id="NF008453">
    <property type="entry name" value="PRK11308.1"/>
    <property type="match status" value="2"/>
</dbReference>
<evidence type="ECO:0000256" key="2">
    <source>
        <dbReference type="ARBA" id="ARBA00005417"/>
    </source>
</evidence>
<dbReference type="EMBL" id="BAAAPL010000001">
    <property type="protein sequence ID" value="GAA1692363.1"/>
    <property type="molecule type" value="Genomic_DNA"/>
</dbReference>
<keyword evidence="7 11" id="KW-0067">ATP-binding</keyword>
<evidence type="ECO:0000313" key="11">
    <source>
        <dbReference type="EMBL" id="GAA1692363.1"/>
    </source>
</evidence>
<feature type="domain" description="ABC transporter" evidence="10">
    <location>
        <begin position="1"/>
        <end position="220"/>
    </location>
</feature>
<keyword evidence="6" id="KW-0547">Nucleotide-binding</keyword>
<dbReference type="InterPro" id="IPR003439">
    <property type="entry name" value="ABC_transporter-like_ATP-bd"/>
</dbReference>
<dbReference type="InterPro" id="IPR027417">
    <property type="entry name" value="P-loop_NTPase"/>
</dbReference>
<evidence type="ECO:0000256" key="5">
    <source>
        <dbReference type="ARBA" id="ARBA00022519"/>
    </source>
</evidence>
<dbReference type="InterPro" id="IPR003593">
    <property type="entry name" value="AAA+_ATPase"/>
</dbReference>
<keyword evidence="4" id="KW-1003">Cell membrane</keyword>
<keyword evidence="8" id="KW-1278">Translocase</keyword>
<dbReference type="GO" id="GO:0005524">
    <property type="term" value="F:ATP binding"/>
    <property type="evidence" value="ECO:0007669"/>
    <property type="project" value="UniProtKB-KW"/>
</dbReference>
<accession>A0ABP4TR25</accession>
<dbReference type="Proteomes" id="UP001501690">
    <property type="component" value="Unassembled WGS sequence"/>
</dbReference>
<dbReference type="InterPro" id="IPR050388">
    <property type="entry name" value="ABC_Ni/Peptide_Import"/>
</dbReference>
<sequence>MGLVGESGSGKSTVALSLLGYARRGLTIAQGQVDIAGTSVLDLSAADLRKARGTLISYVPQDPTSGLNPSLTLGYQLAEAMRVHDMGSHSESIDDRVAALLDEVRLPATAALLKSYPHQVSGGQAQRVAIAMAFACRPRVVVLDEPTTGLDVTTQRHILQTIRQLTSAHDVSAVYVSHDLPVVAEVADDVAVMYAGRLVERAQSSVIFGGARHPYTARLLQAAPTPERSGVLIGIDGRPPRPGRWPAGCGFVERCAAATAECRSVNPTLELLGDEHQVRCFHPLDSRSSMATATSAPRSVASESRGAVLDVQGLSAWYGAKQTLHDVQFSIEAGKCVGIVGESGSGKTTLARCLAGLHSSWDGPVSYDGDLLEPRVQRRRPEQRKRIQYIFQNPHASLNPRLTVGENVEEPLRFFERLPRLERRRKVGEMLELVALGADLADRMPEQLSGGERQRVAVARALIVDPDLLICDEITSALDVSVQALVIEQLRELQYQRGLSMLFITHNVAVVRSIAQDIMVLEQGRVVETGEVEQVITAPQHPYTQQLMADLPRFADAIAG</sequence>
<dbReference type="PANTHER" id="PTHR43297">
    <property type="entry name" value="OLIGOPEPTIDE TRANSPORT ATP-BINDING PROTEIN APPD"/>
    <property type="match status" value="1"/>
</dbReference>
<reference evidence="12" key="1">
    <citation type="journal article" date="2019" name="Int. J. Syst. Evol. Microbiol.">
        <title>The Global Catalogue of Microorganisms (GCM) 10K type strain sequencing project: providing services to taxonomists for standard genome sequencing and annotation.</title>
        <authorList>
            <consortium name="The Broad Institute Genomics Platform"/>
            <consortium name="The Broad Institute Genome Sequencing Center for Infectious Disease"/>
            <person name="Wu L."/>
            <person name="Ma J."/>
        </authorList>
    </citation>
    <scope>NUCLEOTIDE SEQUENCE [LARGE SCALE GENOMIC DNA]</scope>
    <source>
        <strain evidence="12">JCM 15577</strain>
    </source>
</reference>